<reference evidence="1 2" key="1">
    <citation type="submission" date="2015-02" db="EMBL/GenBank/DDBJ databases">
        <title>Evolution of amylase-binding proteins of oral streptococcal species.</title>
        <authorList>
            <person name="Haase E.M."/>
        </authorList>
    </citation>
    <scope>NUCLEOTIDE SEQUENCE [LARGE SCALE GENOMIC DNA]</scope>
    <source>
        <strain evidence="1 2">G9B</strain>
    </source>
</reference>
<comment type="caution">
    <text evidence="1">The sequence shown here is derived from an EMBL/GenBank/DDBJ whole genome shotgun (WGS) entry which is preliminary data.</text>
</comment>
<dbReference type="Proteomes" id="UP000033658">
    <property type="component" value="Unassembled WGS sequence"/>
</dbReference>
<sequence length="42" mass="5114">MSIPFSFFKQRSVIVNYVIMKKLYSPDKMVGNFYQFFVTRKQ</sequence>
<dbReference type="EMBL" id="JYGL01000001">
    <property type="protein sequence ID" value="KJQ58508.1"/>
    <property type="molecule type" value="Genomic_DNA"/>
</dbReference>
<accession>A0AAW3H6H6</accession>
<evidence type="ECO:0000313" key="1">
    <source>
        <dbReference type="EMBL" id="KJQ58508.1"/>
    </source>
</evidence>
<gene>
    <name evidence="1" type="ORF">TZ86_00348</name>
</gene>
<organism evidence="1 2">
    <name type="scientific">Streptococcus gordonii</name>
    <dbReference type="NCBI Taxonomy" id="1302"/>
    <lineage>
        <taxon>Bacteria</taxon>
        <taxon>Bacillati</taxon>
        <taxon>Bacillota</taxon>
        <taxon>Bacilli</taxon>
        <taxon>Lactobacillales</taxon>
        <taxon>Streptococcaceae</taxon>
        <taxon>Streptococcus</taxon>
    </lineage>
</organism>
<proteinExistence type="predicted"/>
<name>A0AAW3H6H6_STRGN</name>
<evidence type="ECO:0000313" key="2">
    <source>
        <dbReference type="Proteomes" id="UP000033658"/>
    </source>
</evidence>
<protein>
    <submittedName>
        <fullName evidence="1">Uncharacterized protein</fullName>
    </submittedName>
</protein>
<dbReference type="AlphaFoldDB" id="A0AAW3H6H6"/>